<keyword evidence="2" id="KW-0560">Oxidoreductase</keyword>
<dbReference type="EMBL" id="BKAU01000004">
    <property type="protein sequence ID" value="GEP97318.1"/>
    <property type="molecule type" value="Genomic_DNA"/>
</dbReference>
<accession>A0A512RNP0</accession>
<dbReference type="RefSeq" id="WP_146864767.1">
    <property type="nucleotide sequence ID" value="NZ_BKAU01000004.1"/>
</dbReference>
<comment type="caution">
    <text evidence="2">The sequence shown here is derived from an EMBL/GenBank/DDBJ whole genome shotgun (WGS) entry which is preliminary data.</text>
</comment>
<dbReference type="InterPro" id="IPR011008">
    <property type="entry name" value="Dimeric_a/b-barrel"/>
</dbReference>
<dbReference type="PROSITE" id="PS51725">
    <property type="entry name" value="ABM"/>
    <property type="match status" value="1"/>
</dbReference>
<keyword evidence="2" id="KW-0503">Monooxygenase</keyword>
<reference evidence="2 3" key="1">
    <citation type="submission" date="2019-07" db="EMBL/GenBank/DDBJ databases">
        <title>Whole genome shotgun sequence of Chitinophaga cymbidii NBRC 109752.</title>
        <authorList>
            <person name="Hosoyama A."/>
            <person name="Uohara A."/>
            <person name="Ohji S."/>
            <person name="Ichikawa N."/>
        </authorList>
    </citation>
    <scope>NUCLEOTIDE SEQUENCE [LARGE SCALE GENOMIC DNA]</scope>
    <source>
        <strain evidence="2 3">NBRC 109752</strain>
    </source>
</reference>
<name>A0A512RNP0_9BACT</name>
<dbReference type="Pfam" id="PF03992">
    <property type="entry name" value="ABM"/>
    <property type="match status" value="1"/>
</dbReference>
<evidence type="ECO:0000259" key="1">
    <source>
        <dbReference type="PROSITE" id="PS51725"/>
    </source>
</evidence>
<dbReference type="InterPro" id="IPR007138">
    <property type="entry name" value="ABM_dom"/>
</dbReference>
<evidence type="ECO:0000313" key="3">
    <source>
        <dbReference type="Proteomes" id="UP000321436"/>
    </source>
</evidence>
<proteinExistence type="predicted"/>
<dbReference type="GO" id="GO:0004497">
    <property type="term" value="F:monooxygenase activity"/>
    <property type="evidence" value="ECO:0007669"/>
    <property type="project" value="UniProtKB-KW"/>
</dbReference>
<feature type="domain" description="ABM" evidence="1">
    <location>
        <begin position="1"/>
        <end position="97"/>
    </location>
</feature>
<sequence>MVRIVKLTIDPAKAKAFEGLFTEKMMQIRHFPGCRHLALWKNHLPSGVFMTYSIWDNQDALDAYRHSAMFSDIWGTIKPWFTAKPEAWSLDDITPTL</sequence>
<dbReference type="SUPFAM" id="SSF54909">
    <property type="entry name" value="Dimeric alpha+beta barrel"/>
    <property type="match status" value="1"/>
</dbReference>
<evidence type="ECO:0000313" key="2">
    <source>
        <dbReference type="EMBL" id="GEP97318.1"/>
    </source>
</evidence>
<organism evidence="2 3">
    <name type="scientific">Chitinophaga cymbidii</name>
    <dbReference type="NCBI Taxonomy" id="1096750"/>
    <lineage>
        <taxon>Bacteria</taxon>
        <taxon>Pseudomonadati</taxon>
        <taxon>Bacteroidota</taxon>
        <taxon>Chitinophagia</taxon>
        <taxon>Chitinophagales</taxon>
        <taxon>Chitinophagaceae</taxon>
        <taxon>Chitinophaga</taxon>
    </lineage>
</organism>
<dbReference type="Gene3D" id="3.30.70.100">
    <property type="match status" value="1"/>
</dbReference>
<keyword evidence="3" id="KW-1185">Reference proteome</keyword>
<protein>
    <submittedName>
        <fullName evidence="2">Monooxygenase</fullName>
    </submittedName>
</protein>
<dbReference type="OrthoDB" id="1120859at2"/>
<dbReference type="Proteomes" id="UP000321436">
    <property type="component" value="Unassembled WGS sequence"/>
</dbReference>
<dbReference type="AlphaFoldDB" id="A0A512RNP0"/>
<gene>
    <name evidence="2" type="ORF">CCY01nite_35780</name>
</gene>